<evidence type="ECO:0000259" key="2">
    <source>
        <dbReference type="Pfam" id="PF15249"/>
    </source>
</evidence>
<feature type="compositionally biased region" description="Basic and acidic residues" evidence="1">
    <location>
        <begin position="397"/>
        <end position="406"/>
    </location>
</feature>
<evidence type="ECO:0000313" key="3">
    <source>
        <dbReference type="EMBL" id="CAI9592282.1"/>
    </source>
</evidence>
<keyword evidence="4" id="KW-1185">Reference proteome</keyword>
<feature type="compositionally biased region" description="Basic and acidic residues" evidence="1">
    <location>
        <begin position="594"/>
        <end position="611"/>
    </location>
</feature>
<accession>A0ABN9F8W1</accession>
<dbReference type="Pfam" id="PF15249">
    <property type="entry name" value="GLTSCR1"/>
    <property type="match status" value="1"/>
</dbReference>
<protein>
    <recommendedName>
        <fullName evidence="2">GLTSCR protein conserved domain-containing protein</fullName>
    </recommendedName>
</protein>
<feature type="compositionally biased region" description="Low complexity" evidence="1">
    <location>
        <begin position="167"/>
        <end position="185"/>
    </location>
</feature>
<feature type="region of interest" description="Disordered" evidence="1">
    <location>
        <begin position="594"/>
        <end position="615"/>
    </location>
</feature>
<dbReference type="InterPro" id="IPR052438">
    <property type="entry name" value="Chromatin_remod/trans_coact"/>
</dbReference>
<dbReference type="PANTHER" id="PTHR15572">
    <property type="entry name" value="GLIOMA TUMOR SUPPRESSOR CANDIDATE REGION GENE 1"/>
    <property type="match status" value="1"/>
</dbReference>
<dbReference type="InterPro" id="IPR015671">
    <property type="entry name" value="GSCR1_dom"/>
</dbReference>
<evidence type="ECO:0000256" key="1">
    <source>
        <dbReference type="SAM" id="MobiDB-lite"/>
    </source>
</evidence>
<proteinExistence type="predicted"/>
<dbReference type="PANTHER" id="PTHR15572:SF2">
    <property type="entry name" value="BRD4-INTERACTING CHROMATIN-REMODELING COMPLEX-ASSOCIATED PROTEIN-LIKE"/>
    <property type="match status" value="1"/>
</dbReference>
<dbReference type="EMBL" id="CATNWA010016393">
    <property type="protein sequence ID" value="CAI9592282.1"/>
    <property type="molecule type" value="Genomic_DNA"/>
</dbReference>
<name>A0ABN9F8W1_9NEOB</name>
<comment type="caution">
    <text evidence="3">The sequence shown here is derived from an EMBL/GenBank/DDBJ whole genome shotgun (WGS) entry which is preliminary data.</text>
</comment>
<gene>
    <name evidence="3" type="ORF">SPARVUS_LOCUS11343777</name>
</gene>
<feature type="domain" description="GLTSCR protein conserved" evidence="2">
    <location>
        <begin position="271"/>
        <end position="371"/>
    </location>
</feature>
<evidence type="ECO:0000313" key="4">
    <source>
        <dbReference type="Proteomes" id="UP001162483"/>
    </source>
</evidence>
<reference evidence="3" key="1">
    <citation type="submission" date="2023-05" db="EMBL/GenBank/DDBJ databases">
        <authorList>
            <person name="Stuckert A."/>
        </authorList>
    </citation>
    <scope>NUCLEOTIDE SEQUENCE</scope>
</reference>
<feature type="region of interest" description="Disordered" evidence="1">
    <location>
        <begin position="154"/>
        <end position="186"/>
    </location>
</feature>
<dbReference type="Proteomes" id="UP001162483">
    <property type="component" value="Unassembled WGS sequence"/>
</dbReference>
<feature type="region of interest" description="Disordered" evidence="1">
    <location>
        <begin position="397"/>
        <end position="439"/>
    </location>
</feature>
<feature type="compositionally biased region" description="Polar residues" evidence="1">
    <location>
        <begin position="154"/>
        <end position="166"/>
    </location>
</feature>
<sequence>MQQIQAINSQLAQAQPSHLGPQQVPAEHMLMSRNSTGLVRPSQQYPGQMLHSPGTAVQIVPGQSFTSSGGQVILNHGPSQSVGGQMAQLSPTLLHLSPGQSTTILGRSGISSAPSGCSNMPSGNRFTIVSSGAGLQRTGAGFPRGSDSYITEQEQNRAQTAMNETHLQSSSAKTSSSLSPKTASQQAFSLNQTAKKLANPLSPVSCLKNQERQSHTHIASLTEPNSGSKQIQHHLSQLQNVKVEGHHRGLKRMSTKQLTKETLILQQVHRDQEHALDPNKSPFQSLGDAVQRLLPYHVFQGSLPTNDDMQKVDNEFEAMATHFLKKTQAMLNKYRLLLMEDAKRITPSAEMVMLDRIFNQEERAALTREKRTALVDPDGYLTEFCCYSKFHEDLSEEKQLSNHDLEAEPTSGGSSPMDSNMKDQTDSSSLKIPDTPSLVPTDSLLELKCQNSPEENEGLKQDSVLKNVKFSPTKELIVNLCKLKGKYTSCPSDNYTSCKASKESAAVYSAPKPIPVPGSIMDPDDAESPQCKTAGPSLETTDKQTNIMVNSKSIMSSETVKATVRNVLELKLSAKHLKSEVSSSTSAETELLKCSEDHGMDKPVSHSREGAAETDSVLEAAVNSILDC</sequence>
<organism evidence="3 4">
    <name type="scientific">Staurois parvus</name>
    <dbReference type="NCBI Taxonomy" id="386267"/>
    <lineage>
        <taxon>Eukaryota</taxon>
        <taxon>Metazoa</taxon>
        <taxon>Chordata</taxon>
        <taxon>Craniata</taxon>
        <taxon>Vertebrata</taxon>
        <taxon>Euteleostomi</taxon>
        <taxon>Amphibia</taxon>
        <taxon>Batrachia</taxon>
        <taxon>Anura</taxon>
        <taxon>Neobatrachia</taxon>
        <taxon>Ranoidea</taxon>
        <taxon>Ranidae</taxon>
        <taxon>Staurois</taxon>
    </lineage>
</organism>